<keyword evidence="10" id="KW-1185">Reference proteome</keyword>
<dbReference type="InterPro" id="IPR013766">
    <property type="entry name" value="Thioredoxin_domain"/>
</dbReference>
<comment type="similarity">
    <text evidence="2">Belongs to the thioredoxin family. DsbA subfamily.</text>
</comment>
<keyword evidence="9" id="KW-0413">Isomerase</keyword>
<protein>
    <submittedName>
        <fullName evidence="9">Protein-disulfide isomerase</fullName>
    </submittedName>
</protein>
<comment type="function">
    <text evidence="1">May be required for disulfide bond formation in some proteins.</text>
</comment>
<evidence type="ECO:0000256" key="1">
    <source>
        <dbReference type="ARBA" id="ARBA00003565"/>
    </source>
</evidence>
<evidence type="ECO:0000256" key="2">
    <source>
        <dbReference type="ARBA" id="ARBA00005791"/>
    </source>
</evidence>
<evidence type="ECO:0000259" key="8">
    <source>
        <dbReference type="PROSITE" id="PS51352"/>
    </source>
</evidence>
<dbReference type="Pfam" id="PF13462">
    <property type="entry name" value="Thioredoxin_4"/>
    <property type="match status" value="1"/>
</dbReference>
<sequence length="208" mass="22631">MHRRTLNLGILGLAGGLVGTAMVPSFAHAAVEVDLDAASQPRVLGDPDAPLTMIEYSSLTCPHCATFHAKSYKPIVETYVDTGKLKFEMRDFPLDQYALRASAMARAIDGKPYFALIDMLFKQQSSWTRAENPIDALKKIGRLAGISAETADAYMTDDALLDSILNGRIAAQKTYDVNSTPTFVIGDEVIRGAEPFETFQTVIEGKLA</sequence>
<feature type="chain" id="PRO_5034880443" evidence="7">
    <location>
        <begin position="30"/>
        <end position="208"/>
    </location>
</feature>
<evidence type="ECO:0000256" key="7">
    <source>
        <dbReference type="SAM" id="SignalP"/>
    </source>
</evidence>
<dbReference type="Proteomes" id="UP000198615">
    <property type="component" value="Unassembled WGS sequence"/>
</dbReference>
<dbReference type="PANTHER" id="PTHR13887:SF14">
    <property type="entry name" value="DISULFIDE BOND FORMATION PROTEIN D"/>
    <property type="match status" value="1"/>
</dbReference>
<feature type="domain" description="Thioredoxin" evidence="8">
    <location>
        <begin position="17"/>
        <end position="208"/>
    </location>
</feature>
<evidence type="ECO:0000256" key="3">
    <source>
        <dbReference type="ARBA" id="ARBA00022729"/>
    </source>
</evidence>
<dbReference type="AlphaFoldDB" id="A0A8G2BMZ9"/>
<evidence type="ECO:0000313" key="9">
    <source>
        <dbReference type="EMBL" id="SDG20951.1"/>
    </source>
</evidence>
<evidence type="ECO:0000256" key="6">
    <source>
        <dbReference type="ARBA" id="ARBA00023284"/>
    </source>
</evidence>
<keyword evidence="3 7" id="KW-0732">Signal</keyword>
<dbReference type="SUPFAM" id="SSF52833">
    <property type="entry name" value="Thioredoxin-like"/>
    <property type="match status" value="1"/>
</dbReference>
<evidence type="ECO:0000256" key="5">
    <source>
        <dbReference type="ARBA" id="ARBA00023157"/>
    </source>
</evidence>
<gene>
    <name evidence="9" type="ORF">SAMN05660686_03680</name>
</gene>
<dbReference type="GO" id="GO:0016491">
    <property type="term" value="F:oxidoreductase activity"/>
    <property type="evidence" value="ECO:0007669"/>
    <property type="project" value="UniProtKB-KW"/>
</dbReference>
<proteinExistence type="inferred from homology"/>
<accession>A0A8G2BMZ9</accession>
<evidence type="ECO:0000313" key="10">
    <source>
        <dbReference type="Proteomes" id="UP000198615"/>
    </source>
</evidence>
<dbReference type="InterPro" id="IPR012336">
    <property type="entry name" value="Thioredoxin-like_fold"/>
</dbReference>
<dbReference type="Gene3D" id="3.40.30.10">
    <property type="entry name" value="Glutaredoxin"/>
    <property type="match status" value="1"/>
</dbReference>
<dbReference type="InterPro" id="IPR036249">
    <property type="entry name" value="Thioredoxin-like_sf"/>
</dbReference>
<name>A0A8G2BMZ9_9PROT</name>
<keyword evidence="6" id="KW-0676">Redox-active center</keyword>
<dbReference type="EMBL" id="FNBW01000012">
    <property type="protein sequence ID" value="SDG20951.1"/>
    <property type="molecule type" value="Genomic_DNA"/>
</dbReference>
<dbReference type="PROSITE" id="PS51352">
    <property type="entry name" value="THIOREDOXIN_2"/>
    <property type="match status" value="1"/>
</dbReference>
<comment type="caution">
    <text evidence="9">The sequence shown here is derived from an EMBL/GenBank/DDBJ whole genome shotgun (WGS) entry which is preliminary data.</text>
</comment>
<dbReference type="GO" id="GO:0016853">
    <property type="term" value="F:isomerase activity"/>
    <property type="evidence" value="ECO:0007669"/>
    <property type="project" value="UniProtKB-KW"/>
</dbReference>
<organism evidence="9 10">
    <name type="scientific">Thalassobaculum litoreum DSM 18839</name>
    <dbReference type="NCBI Taxonomy" id="1123362"/>
    <lineage>
        <taxon>Bacteria</taxon>
        <taxon>Pseudomonadati</taxon>
        <taxon>Pseudomonadota</taxon>
        <taxon>Alphaproteobacteria</taxon>
        <taxon>Rhodospirillales</taxon>
        <taxon>Thalassobaculaceae</taxon>
        <taxon>Thalassobaculum</taxon>
    </lineage>
</organism>
<dbReference type="PANTHER" id="PTHR13887">
    <property type="entry name" value="GLUTATHIONE S-TRANSFERASE KAPPA"/>
    <property type="match status" value="1"/>
</dbReference>
<feature type="signal peptide" evidence="7">
    <location>
        <begin position="1"/>
        <end position="29"/>
    </location>
</feature>
<evidence type="ECO:0000256" key="4">
    <source>
        <dbReference type="ARBA" id="ARBA00023002"/>
    </source>
</evidence>
<reference evidence="9 10" key="1">
    <citation type="submission" date="2016-10" db="EMBL/GenBank/DDBJ databases">
        <authorList>
            <person name="Varghese N."/>
            <person name="Submissions S."/>
        </authorList>
    </citation>
    <scope>NUCLEOTIDE SEQUENCE [LARGE SCALE GENOMIC DNA]</scope>
    <source>
        <strain evidence="9 10">DSM 18839</strain>
    </source>
</reference>
<keyword evidence="4" id="KW-0560">Oxidoreductase</keyword>
<keyword evidence="5" id="KW-1015">Disulfide bond</keyword>